<evidence type="ECO:0000313" key="17">
    <source>
        <dbReference type="EMBL" id="CAF0928834.1"/>
    </source>
</evidence>
<evidence type="ECO:0000313" key="15">
    <source>
        <dbReference type="EMBL" id="CAF0825919.1"/>
    </source>
</evidence>
<evidence type="ECO:0000256" key="1">
    <source>
        <dbReference type="ARBA" id="ARBA00004123"/>
    </source>
</evidence>
<feature type="compositionally biased region" description="Polar residues" evidence="12">
    <location>
        <begin position="276"/>
        <end position="287"/>
    </location>
</feature>
<dbReference type="GO" id="GO:0005634">
    <property type="term" value="C:nucleus"/>
    <property type="evidence" value="ECO:0007669"/>
    <property type="project" value="UniProtKB-SubCell"/>
</dbReference>
<feature type="domain" description="LIM zinc-binding" evidence="13">
    <location>
        <begin position="102"/>
        <end position="164"/>
    </location>
</feature>
<keyword evidence="6 9" id="KW-0238">DNA-binding</keyword>
<feature type="region of interest" description="Disordered" evidence="12">
    <location>
        <begin position="345"/>
        <end position="376"/>
    </location>
</feature>
<dbReference type="GO" id="GO:0000981">
    <property type="term" value="F:DNA-binding transcription factor activity, RNA polymerase II-specific"/>
    <property type="evidence" value="ECO:0007669"/>
    <property type="project" value="InterPro"/>
</dbReference>
<evidence type="ECO:0000256" key="3">
    <source>
        <dbReference type="ARBA" id="ARBA00022737"/>
    </source>
</evidence>
<protein>
    <submittedName>
        <fullName evidence="20">Uncharacterized protein</fullName>
    </submittedName>
</protein>
<dbReference type="EMBL" id="CAJNOL010000345">
    <property type="protein sequence ID" value="CAF1018623.1"/>
    <property type="molecule type" value="Genomic_DNA"/>
</dbReference>
<evidence type="ECO:0000256" key="9">
    <source>
        <dbReference type="PROSITE-ProRule" id="PRU00108"/>
    </source>
</evidence>
<feature type="DNA-binding region" description="Homeobox" evidence="9">
    <location>
        <begin position="177"/>
        <end position="236"/>
    </location>
</feature>
<dbReference type="InterPro" id="IPR001781">
    <property type="entry name" value="Znf_LIM"/>
</dbReference>
<feature type="region of interest" description="Disordered" evidence="12">
    <location>
        <begin position="231"/>
        <end position="287"/>
    </location>
</feature>
<dbReference type="EMBL" id="CAJNOT010000292">
    <property type="protein sequence ID" value="CAF0928834.1"/>
    <property type="molecule type" value="Genomic_DNA"/>
</dbReference>
<dbReference type="InterPro" id="IPR009057">
    <property type="entry name" value="Homeodomain-like_sf"/>
</dbReference>
<evidence type="ECO:0000313" key="19">
    <source>
        <dbReference type="EMBL" id="CAF1022201.1"/>
    </source>
</evidence>
<dbReference type="GO" id="GO:0046872">
    <property type="term" value="F:metal ion binding"/>
    <property type="evidence" value="ECO:0007669"/>
    <property type="project" value="UniProtKB-KW"/>
</dbReference>
<dbReference type="Proteomes" id="UP000663889">
    <property type="component" value="Unassembled WGS sequence"/>
</dbReference>
<evidence type="ECO:0000313" key="20">
    <source>
        <dbReference type="EMBL" id="CAF1255597.1"/>
    </source>
</evidence>
<evidence type="ECO:0000256" key="7">
    <source>
        <dbReference type="ARBA" id="ARBA00023155"/>
    </source>
</evidence>
<evidence type="ECO:0000313" key="16">
    <source>
        <dbReference type="EMBL" id="CAF0870100.1"/>
    </source>
</evidence>
<proteinExistence type="predicted"/>
<evidence type="ECO:0000256" key="10">
    <source>
        <dbReference type="PROSITE-ProRule" id="PRU00125"/>
    </source>
</evidence>
<evidence type="ECO:0000256" key="2">
    <source>
        <dbReference type="ARBA" id="ARBA00022723"/>
    </source>
</evidence>
<dbReference type="GO" id="GO:0000977">
    <property type="term" value="F:RNA polymerase II transcription regulatory region sequence-specific DNA binding"/>
    <property type="evidence" value="ECO:0007669"/>
    <property type="project" value="TreeGrafter"/>
</dbReference>
<keyword evidence="21" id="KW-1185">Reference proteome</keyword>
<feature type="compositionally biased region" description="Low complexity" evidence="12">
    <location>
        <begin position="350"/>
        <end position="359"/>
    </location>
</feature>
<evidence type="ECO:0000259" key="13">
    <source>
        <dbReference type="PROSITE" id="PS50023"/>
    </source>
</evidence>
<dbReference type="InterPro" id="IPR001356">
    <property type="entry name" value="HD"/>
</dbReference>
<keyword evidence="5 10" id="KW-0440">LIM domain</keyword>
<dbReference type="InterPro" id="IPR050453">
    <property type="entry name" value="LIM_Homeobox_TF"/>
</dbReference>
<dbReference type="OrthoDB" id="10068367at2759"/>
<evidence type="ECO:0000256" key="12">
    <source>
        <dbReference type="SAM" id="MobiDB-lite"/>
    </source>
</evidence>
<dbReference type="EMBL" id="CAJNOO010002310">
    <property type="protein sequence ID" value="CAF1255597.1"/>
    <property type="molecule type" value="Genomic_DNA"/>
</dbReference>
<dbReference type="Proteomes" id="UP000663882">
    <property type="component" value="Unassembled WGS sequence"/>
</dbReference>
<organism evidence="20 22">
    <name type="scientific">Rotaria sordida</name>
    <dbReference type="NCBI Taxonomy" id="392033"/>
    <lineage>
        <taxon>Eukaryota</taxon>
        <taxon>Metazoa</taxon>
        <taxon>Spiralia</taxon>
        <taxon>Gnathifera</taxon>
        <taxon>Rotifera</taxon>
        <taxon>Eurotatoria</taxon>
        <taxon>Bdelloidea</taxon>
        <taxon>Philodinida</taxon>
        <taxon>Philodinidae</taxon>
        <taxon>Rotaria</taxon>
    </lineage>
</organism>
<sequence length="376" mass="43341">MDDESVNNQVHTNKLTQLLLLDDIKDEQLFENGDDDQNLYHMCTACKIAITDQYYLRVGSKIYHESCLQCAICQIALDKQQTCFLKGLQILCRQDYYKHFGNKCSKCGRHIQPSDWVRRAREHVYHLACFACNTCKRQLSTGEEFALQSSHVLCKTHFIDPNETNEGKDGDTKQGKAKRVRTTFTEEQLQILQANFEVDSNPDGQDLERIAQITGLSKRVIQVWFQNTRARQKKVRDRKPQHEHHLHSHSHHCYIQQETNHRRRNTRSSSSSSSSNKSGDTLTKRTTQIWFQNARARMKKKPCATTSSPPTYATLANNNNNLNLVDTLRLSTEQQIDPKTNQHMNHLQWSSSQTSPASSLIYDGENSNDEYSTGYI</sequence>
<dbReference type="PANTHER" id="PTHR24208">
    <property type="entry name" value="LIM/HOMEOBOX PROTEIN LHX"/>
    <property type="match status" value="1"/>
</dbReference>
<reference evidence="20" key="1">
    <citation type="submission" date="2021-02" db="EMBL/GenBank/DDBJ databases">
        <authorList>
            <person name="Nowell W R."/>
        </authorList>
    </citation>
    <scope>NUCLEOTIDE SEQUENCE</scope>
</reference>
<evidence type="ECO:0000256" key="4">
    <source>
        <dbReference type="ARBA" id="ARBA00022833"/>
    </source>
</evidence>
<dbReference type="PROSITE" id="PS50023">
    <property type="entry name" value="LIM_DOMAIN_2"/>
    <property type="match status" value="2"/>
</dbReference>
<dbReference type="SMART" id="SM00389">
    <property type="entry name" value="HOX"/>
    <property type="match status" value="1"/>
</dbReference>
<dbReference type="GO" id="GO:0030182">
    <property type="term" value="P:neuron differentiation"/>
    <property type="evidence" value="ECO:0007669"/>
    <property type="project" value="TreeGrafter"/>
</dbReference>
<feature type="domain" description="Homeobox" evidence="14">
    <location>
        <begin position="282"/>
        <end position="301"/>
    </location>
</feature>
<feature type="DNA-binding region" description="Homeobox" evidence="9">
    <location>
        <begin position="284"/>
        <end position="302"/>
    </location>
</feature>
<feature type="compositionally biased region" description="Basic residues" evidence="12">
    <location>
        <begin position="231"/>
        <end position="252"/>
    </location>
</feature>
<comment type="subcellular location">
    <subcellularLocation>
        <location evidence="1 9 11">Nucleus</location>
    </subcellularLocation>
</comment>
<keyword evidence="8 9" id="KW-0539">Nucleus</keyword>
<dbReference type="PROSITE" id="PS00027">
    <property type="entry name" value="HOMEOBOX_1"/>
    <property type="match status" value="1"/>
</dbReference>
<dbReference type="Proteomes" id="UP000663864">
    <property type="component" value="Unassembled WGS sequence"/>
</dbReference>
<dbReference type="CDD" id="cd00086">
    <property type="entry name" value="homeodomain"/>
    <property type="match status" value="1"/>
</dbReference>
<dbReference type="PROSITE" id="PS50071">
    <property type="entry name" value="HOMEOBOX_2"/>
    <property type="match status" value="2"/>
</dbReference>
<evidence type="ECO:0000313" key="22">
    <source>
        <dbReference type="Proteomes" id="UP000663882"/>
    </source>
</evidence>
<dbReference type="AlphaFoldDB" id="A0A815A7R3"/>
<evidence type="ECO:0000256" key="5">
    <source>
        <dbReference type="ARBA" id="ARBA00023038"/>
    </source>
</evidence>
<dbReference type="Pfam" id="PF00412">
    <property type="entry name" value="LIM"/>
    <property type="match status" value="2"/>
</dbReference>
<comment type="caution">
    <text evidence="20">The sequence shown here is derived from an EMBL/GenBank/DDBJ whole genome shotgun (WGS) entry which is preliminary data.</text>
</comment>
<dbReference type="Proteomes" id="UP000663870">
    <property type="component" value="Unassembled WGS sequence"/>
</dbReference>
<dbReference type="EMBL" id="CAJNOU010000111">
    <property type="protein sequence ID" value="CAF0870100.1"/>
    <property type="molecule type" value="Genomic_DNA"/>
</dbReference>
<evidence type="ECO:0000259" key="14">
    <source>
        <dbReference type="PROSITE" id="PS50071"/>
    </source>
</evidence>
<evidence type="ECO:0000313" key="21">
    <source>
        <dbReference type="Proteomes" id="UP000663870"/>
    </source>
</evidence>
<gene>
    <name evidence="18" type="ORF">JXQ802_LOCUS15041</name>
    <name evidence="19" type="ORF">JXQ802_LOCUS15225</name>
    <name evidence="15" type="ORF">PYM288_LOCUS5828</name>
    <name evidence="20" type="ORF">RFH988_LOCUS27405</name>
    <name evidence="16" type="ORF">SEV965_LOCUS4071</name>
    <name evidence="17" type="ORF">ZHD862_LOCUS8817</name>
</gene>
<feature type="domain" description="LIM zinc-binding" evidence="13">
    <location>
        <begin position="41"/>
        <end position="101"/>
    </location>
</feature>
<dbReference type="InterPro" id="IPR017970">
    <property type="entry name" value="Homeobox_CS"/>
</dbReference>
<dbReference type="Gene3D" id="1.10.10.60">
    <property type="entry name" value="Homeodomain-like"/>
    <property type="match status" value="1"/>
</dbReference>
<evidence type="ECO:0000313" key="18">
    <source>
        <dbReference type="EMBL" id="CAF1018623.1"/>
    </source>
</evidence>
<dbReference type="CDD" id="cd09379">
    <property type="entry name" value="LIM2_AWH"/>
    <property type="match status" value="1"/>
</dbReference>
<feature type="domain" description="Homeobox" evidence="14">
    <location>
        <begin position="175"/>
        <end position="235"/>
    </location>
</feature>
<keyword evidence="3" id="KW-0677">Repeat</keyword>
<evidence type="ECO:0000256" key="6">
    <source>
        <dbReference type="ARBA" id="ARBA00023125"/>
    </source>
</evidence>
<dbReference type="Proteomes" id="UP000663854">
    <property type="component" value="Unassembled WGS sequence"/>
</dbReference>
<dbReference type="Gene3D" id="2.10.110.10">
    <property type="entry name" value="Cysteine Rich Protein"/>
    <property type="match status" value="2"/>
</dbReference>
<accession>A0A815A7R3</accession>
<dbReference type="Pfam" id="PF00046">
    <property type="entry name" value="Homeodomain"/>
    <property type="match status" value="1"/>
</dbReference>
<dbReference type="PROSITE" id="PS00478">
    <property type="entry name" value="LIM_DOMAIN_1"/>
    <property type="match status" value="2"/>
</dbReference>
<dbReference type="FunFam" id="1.10.10.60:FF:000027">
    <property type="entry name" value="LIM/homeobox protein Lhx9"/>
    <property type="match status" value="1"/>
</dbReference>
<keyword evidence="7 9" id="KW-0371">Homeobox</keyword>
<dbReference type="SUPFAM" id="SSF57716">
    <property type="entry name" value="Glucocorticoid receptor-like (DNA-binding domain)"/>
    <property type="match status" value="1"/>
</dbReference>
<evidence type="ECO:0000256" key="11">
    <source>
        <dbReference type="RuleBase" id="RU000682"/>
    </source>
</evidence>
<dbReference type="PANTHER" id="PTHR24208:SF127">
    <property type="entry name" value="LIM_HOMEOBOX PROTEIN AWH"/>
    <property type="match status" value="1"/>
</dbReference>
<dbReference type="EMBL" id="CAJNOH010000062">
    <property type="protein sequence ID" value="CAF0825919.1"/>
    <property type="molecule type" value="Genomic_DNA"/>
</dbReference>
<evidence type="ECO:0000256" key="8">
    <source>
        <dbReference type="ARBA" id="ARBA00023242"/>
    </source>
</evidence>
<dbReference type="EMBL" id="CAJNOL010000352">
    <property type="protein sequence ID" value="CAF1022201.1"/>
    <property type="molecule type" value="Genomic_DNA"/>
</dbReference>
<keyword evidence="4 10" id="KW-0862">Zinc</keyword>
<name>A0A815A7R3_9BILA</name>
<dbReference type="SMART" id="SM00132">
    <property type="entry name" value="LIM"/>
    <property type="match status" value="2"/>
</dbReference>
<dbReference type="SUPFAM" id="SSF46689">
    <property type="entry name" value="Homeodomain-like"/>
    <property type="match status" value="2"/>
</dbReference>
<keyword evidence="2 10" id="KW-0479">Metal-binding</keyword>